<dbReference type="PANTHER" id="PTHR43393">
    <property type="entry name" value="CYTOKININ RIBOSIDE 5'-MONOPHOSPHATE PHOSPHORIBOHYDROLASE"/>
    <property type="match status" value="1"/>
</dbReference>
<evidence type="ECO:0008006" key="2">
    <source>
        <dbReference type="Google" id="ProtNLM"/>
    </source>
</evidence>
<sequence>MYIAVVGSGDPDEKNEKIAYELGALIAKKGAILLCGGLGGVMDAAAKGATDAGGTSVGILPGNNRAGSSPHLSFALSTGLGEARNTVIVKSADVVIAVGGEYGTLSEIAFALKTNKPVIGINAWQIFKEGHEDKSIARARDASEAIDLAVSAVTE</sequence>
<dbReference type="GO" id="GO:0005829">
    <property type="term" value="C:cytosol"/>
    <property type="evidence" value="ECO:0007669"/>
    <property type="project" value="TreeGrafter"/>
</dbReference>
<organism evidence="1">
    <name type="scientific">marine sediment metagenome</name>
    <dbReference type="NCBI Taxonomy" id="412755"/>
    <lineage>
        <taxon>unclassified sequences</taxon>
        <taxon>metagenomes</taxon>
        <taxon>ecological metagenomes</taxon>
    </lineage>
</organism>
<dbReference type="Gene3D" id="3.40.50.450">
    <property type="match status" value="1"/>
</dbReference>
<protein>
    <recommendedName>
        <fullName evidence="2">TIGR00725 family protein</fullName>
    </recommendedName>
</protein>
<dbReference type="EMBL" id="LAZR01026386">
    <property type="protein sequence ID" value="KKL68911.1"/>
    <property type="molecule type" value="Genomic_DNA"/>
</dbReference>
<name>A0A0F9ERK8_9ZZZZ</name>
<dbReference type="PANTHER" id="PTHR43393:SF3">
    <property type="entry name" value="LYSINE DECARBOXYLASE-LIKE PROTEIN"/>
    <property type="match status" value="1"/>
</dbReference>
<reference evidence="1" key="1">
    <citation type="journal article" date="2015" name="Nature">
        <title>Complex archaea that bridge the gap between prokaryotes and eukaryotes.</title>
        <authorList>
            <person name="Spang A."/>
            <person name="Saw J.H."/>
            <person name="Jorgensen S.L."/>
            <person name="Zaremba-Niedzwiedzka K."/>
            <person name="Martijn J."/>
            <person name="Lind A.E."/>
            <person name="van Eijk R."/>
            <person name="Schleper C."/>
            <person name="Guy L."/>
            <person name="Ettema T.J."/>
        </authorList>
    </citation>
    <scope>NUCLEOTIDE SEQUENCE</scope>
</reference>
<dbReference type="NCBIfam" id="TIGR00725">
    <property type="entry name" value="TIGR00725 family protein"/>
    <property type="match status" value="1"/>
</dbReference>
<accession>A0A0F9ERK8</accession>
<dbReference type="SUPFAM" id="SSF102405">
    <property type="entry name" value="MCP/YpsA-like"/>
    <property type="match status" value="1"/>
</dbReference>
<dbReference type="AlphaFoldDB" id="A0A0F9ERK8"/>
<gene>
    <name evidence="1" type="ORF">LCGC14_2120240</name>
</gene>
<proteinExistence type="predicted"/>
<dbReference type="InterPro" id="IPR052341">
    <property type="entry name" value="LOG_family_nucleotidases"/>
</dbReference>
<dbReference type="InterPro" id="IPR005268">
    <property type="entry name" value="CHP00725"/>
</dbReference>
<comment type="caution">
    <text evidence="1">The sequence shown here is derived from an EMBL/GenBank/DDBJ whole genome shotgun (WGS) entry which is preliminary data.</text>
</comment>
<evidence type="ECO:0000313" key="1">
    <source>
        <dbReference type="EMBL" id="KKL68911.1"/>
    </source>
</evidence>
<dbReference type="Pfam" id="PF18306">
    <property type="entry name" value="LDcluster4"/>
    <property type="match status" value="1"/>
</dbReference>
<dbReference type="InterPro" id="IPR041164">
    <property type="entry name" value="LDcluster4"/>
</dbReference>